<feature type="transmembrane region" description="Helical" evidence="1">
    <location>
        <begin position="43"/>
        <end position="63"/>
    </location>
</feature>
<organism evidence="2 3">
    <name type="scientific">Metapseudomonas resinovorans NBRC 106553</name>
    <dbReference type="NCBI Taxonomy" id="1245471"/>
    <lineage>
        <taxon>Bacteria</taxon>
        <taxon>Pseudomonadati</taxon>
        <taxon>Pseudomonadota</taxon>
        <taxon>Gammaproteobacteria</taxon>
        <taxon>Pseudomonadales</taxon>
        <taxon>Pseudomonadaceae</taxon>
        <taxon>Metapseudomonas</taxon>
    </lineage>
</organism>
<keyword evidence="1" id="KW-0812">Transmembrane</keyword>
<dbReference type="RefSeq" id="WP_016491710.1">
    <property type="nucleotide sequence ID" value="NC_021499.1"/>
</dbReference>
<dbReference type="PATRIC" id="fig|1245471.3.peg.1800"/>
<dbReference type="AlphaFoldDB" id="S6APD9"/>
<feature type="transmembrane region" description="Helical" evidence="1">
    <location>
        <begin position="12"/>
        <end position="31"/>
    </location>
</feature>
<dbReference type="OrthoDB" id="7068362at2"/>
<proteinExistence type="predicted"/>
<keyword evidence="1" id="KW-0472">Membrane</keyword>
<accession>S6APD9</accession>
<protein>
    <recommendedName>
        <fullName evidence="4">Bacterial Pleckstrin homology domain-containing protein</fullName>
    </recommendedName>
</protein>
<keyword evidence="1" id="KW-1133">Transmembrane helix</keyword>
<evidence type="ECO:0008006" key="4">
    <source>
        <dbReference type="Google" id="ProtNLM"/>
    </source>
</evidence>
<reference evidence="2 3" key="1">
    <citation type="journal article" date="2013" name="Genome Announc.">
        <title>Complete Genome Sequence of the Carbazole Degrader Pseudomonas resinovorans Strain CA10 (NBRC 106553).</title>
        <authorList>
            <person name="Shintani M."/>
            <person name="Hosoyama A."/>
            <person name="Ohji S."/>
            <person name="Tsuchikane K."/>
            <person name="Takarada H."/>
            <person name="Yamazoe A."/>
            <person name="Fujita N."/>
            <person name="Nojiri H."/>
        </authorList>
    </citation>
    <scope>NUCLEOTIDE SEQUENCE [LARGE SCALE GENOMIC DNA]</scope>
    <source>
        <strain evidence="2 3">NBRC 106553</strain>
    </source>
</reference>
<dbReference type="Proteomes" id="UP000015503">
    <property type="component" value="Chromosome"/>
</dbReference>
<dbReference type="KEGG" id="pre:PCA10_17760"/>
<evidence type="ECO:0000313" key="2">
    <source>
        <dbReference type="EMBL" id="BAN47508.1"/>
    </source>
</evidence>
<evidence type="ECO:0000256" key="1">
    <source>
        <dbReference type="SAM" id="Phobius"/>
    </source>
</evidence>
<evidence type="ECO:0000313" key="3">
    <source>
        <dbReference type="Proteomes" id="UP000015503"/>
    </source>
</evidence>
<dbReference type="HOGENOM" id="CLU_1642292_0_0_6"/>
<name>S6APD9_METRE</name>
<dbReference type="EMBL" id="AP013068">
    <property type="protein sequence ID" value="BAN47508.1"/>
    <property type="molecule type" value="Genomic_DNA"/>
</dbReference>
<sequence length="161" mass="17574">MEPISVVMSVRSLLISSLLVAVLPGVVLVMSEWLSSKTLSPQMLLLSAAIYGVLQAFVVFQGVSGRVSLDRGVLQVRSGFYSASWPSAGLRVVEERQSPVPGLRINGVAMFGIRAGWFLVDGRDAFVLTTTDERLCLARNAKVVVCLDRHVVERLWPFLDG</sequence>
<keyword evidence="3" id="KW-1185">Reference proteome</keyword>
<gene>
    <name evidence="2" type="ORF">PCA10_17760</name>
</gene>